<proteinExistence type="predicted"/>
<dbReference type="RefSeq" id="WP_107816670.1">
    <property type="nucleotide sequence ID" value="NZ_QAOH01000007.1"/>
</dbReference>
<evidence type="ECO:0000313" key="1">
    <source>
        <dbReference type="EMBL" id="PTQ71993.1"/>
    </source>
</evidence>
<dbReference type="Proteomes" id="UP000244077">
    <property type="component" value="Unassembled WGS sequence"/>
</dbReference>
<protein>
    <recommendedName>
        <fullName evidence="3">5-carboxymethyl-2-hydroxymuconate isomerase</fullName>
    </recommendedName>
</protein>
<reference evidence="1 2" key="1">
    <citation type="submission" date="2018-04" db="EMBL/GenBank/DDBJ databases">
        <title>Genomic Encyclopedia of Archaeal and Bacterial Type Strains, Phase II (KMG-II): from individual species to whole genera.</title>
        <authorList>
            <person name="Goeker M."/>
        </authorList>
    </citation>
    <scope>NUCLEOTIDE SEQUENCE [LARGE SCALE GENOMIC DNA]</scope>
    <source>
        <strain evidence="1 2">DSM 100434</strain>
    </source>
</reference>
<sequence length="110" mass="12089">MPLLSIAIDHGLWQVRQGALMAALPDLRVMLCERLSVGAEFAHLTVSPVFGLPDQSQVNADLRVLGKAERGREVLEEVAERLQAMLSTTCDSPASVRITVMDPKGYFARR</sequence>
<evidence type="ECO:0000313" key="2">
    <source>
        <dbReference type="Proteomes" id="UP000244077"/>
    </source>
</evidence>
<name>A0A2T5HK81_9RHOB</name>
<accession>A0A2T5HK81</accession>
<dbReference type="EMBL" id="QAOH01000007">
    <property type="protein sequence ID" value="PTQ71993.1"/>
    <property type="molecule type" value="Genomic_DNA"/>
</dbReference>
<gene>
    <name evidence="1" type="ORF">C8N42_107172</name>
</gene>
<evidence type="ECO:0008006" key="3">
    <source>
        <dbReference type="Google" id="ProtNLM"/>
    </source>
</evidence>
<organism evidence="1 2">
    <name type="scientific">Celeribacter persicus</name>
    <dbReference type="NCBI Taxonomy" id="1651082"/>
    <lineage>
        <taxon>Bacteria</taxon>
        <taxon>Pseudomonadati</taxon>
        <taxon>Pseudomonadota</taxon>
        <taxon>Alphaproteobacteria</taxon>
        <taxon>Rhodobacterales</taxon>
        <taxon>Roseobacteraceae</taxon>
        <taxon>Celeribacter</taxon>
    </lineage>
</organism>
<dbReference type="AlphaFoldDB" id="A0A2T5HK81"/>
<keyword evidence="2" id="KW-1185">Reference proteome</keyword>
<dbReference type="OrthoDB" id="7774694at2"/>
<comment type="caution">
    <text evidence="1">The sequence shown here is derived from an EMBL/GenBank/DDBJ whole genome shotgun (WGS) entry which is preliminary data.</text>
</comment>